<dbReference type="STRING" id="1850250.LPB142_13350"/>
<dbReference type="GO" id="GO:0016740">
    <property type="term" value="F:transferase activity"/>
    <property type="evidence" value="ECO:0007669"/>
    <property type="project" value="UniProtKB-KW"/>
</dbReference>
<gene>
    <name evidence="3" type="ORF">LPB142_13350</name>
</gene>
<dbReference type="InterPro" id="IPR040079">
    <property type="entry name" value="Glutathione_S-Trfase"/>
</dbReference>
<dbReference type="SUPFAM" id="SSF47616">
    <property type="entry name" value="GST C-terminal domain-like"/>
    <property type="match status" value="1"/>
</dbReference>
<dbReference type="AlphaFoldDB" id="A0A1D9ME97"/>
<dbReference type="Proteomes" id="UP000176562">
    <property type="component" value="Chromosome"/>
</dbReference>
<dbReference type="InterPro" id="IPR010987">
    <property type="entry name" value="Glutathione-S-Trfase_C-like"/>
</dbReference>
<dbReference type="PROSITE" id="PS50404">
    <property type="entry name" value="GST_NTER"/>
    <property type="match status" value="1"/>
</dbReference>
<sequence length="220" mass="23967">MITLYGVYRSRASRNLWLLEELGLPYTLKPVMQAYRLVAKGIDPLTPEAPFNTRTPEFLRLSPAGAIPVLEDAGLVLSESLAINLYLAKKAGGPLAPKNPQEEALMVQWALYGATAIEEAALAIQYPLMAGGDDAETVIAAAAERLARPLAALEAHLAAHSHITGGRFTVADINMAEILRYAQGHAPLMARFPRVASWLKHCQARPAFQKMWAAREAEPM</sequence>
<dbReference type="Gene3D" id="1.20.1050.10">
    <property type="match status" value="1"/>
</dbReference>
<feature type="domain" description="GST N-terminal" evidence="1">
    <location>
        <begin position="1"/>
        <end position="95"/>
    </location>
</feature>
<dbReference type="Pfam" id="PF13410">
    <property type="entry name" value="GST_C_2"/>
    <property type="match status" value="1"/>
</dbReference>
<dbReference type="InterPro" id="IPR036249">
    <property type="entry name" value="Thioredoxin-like_sf"/>
</dbReference>
<proteinExistence type="predicted"/>
<evidence type="ECO:0000313" key="4">
    <source>
        <dbReference type="Proteomes" id="UP000176562"/>
    </source>
</evidence>
<dbReference type="InterPro" id="IPR004045">
    <property type="entry name" value="Glutathione_S-Trfase_N"/>
</dbReference>
<dbReference type="PANTHER" id="PTHR44051:SF8">
    <property type="entry name" value="GLUTATHIONE S-TRANSFERASE GSTA"/>
    <property type="match status" value="1"/>
</dbReference>
<dbReference type="Gene3D" id="3.40.30.10">
    <property type="entry name" value="Glutaredoxin"/>
    <property type="match status" value="1"/>
</dbReference>
<accession>A0A1D9ME97</accession>
<dbReference type="SFLD" id="SFLDG00358">
    <property type="entry name" value="Main_(cytGST)"/>
    <property type="match status" value="1"/>
</dbReference>
<name>A0A1D9ME97_9RHOB</name>
<evidence type="ECO:0000259" key="2">
    <source>
        <dbReference type="PROSITE" id="PS50405"/>
    </source>
</evidence>
<dbReference type="KEGG" id="rhp:LPB142_13350"/>
<dbReference type="Pfam" id="PF13409">
    <property type="entry name" value="GST_N_2"/>
    <property type="match status" value="1"/>
</dbReference>
<organism evidence="3 4">
    <name type="scientific">Rhodobacter xanthinilyticus</name>
    <dbReference type="NCBI Taxonomy" id="1850250"/>
    <lineage>
        <taxon>Bacteria</taxon>
        <taxon>Pseudomonadati</taxon>
        <taxon>Pseudomonadota</taxon>
        <taxon>Alphaproteobacteria</taxon>
        <taxon>Rhodobacterales</taxon>
        <taxon>Rhodobacter group</taxon>
        <taxon>Rhodobacter</taxon>
    </lineage>
</organism>
<dbReference type="SFLD" id="SFLDS00019">
    <property type="entry name" value="Glutathione_Transferase_(cytos"/>
    <property type="match status" value="1"/>
</dbReference>
<protein>
    <submittedName>
        <fullName evidence="3">Glutathione S-transferase</fullName>
    </submittedName>
</protein>
<evidence type="ECO:0000259" key="1">
    <source>
        <dbReference type="PROSITE" id="PS50404"/>
    </source>
</evidence>
<keyword evidence="3" id="KW-0808">Transferase</keyword>
<dbReference type="InterPro" id="IPR036282">
    <property type="entry name" value="Glutathione-S-Trfase_C_sf"/>
</dbReference>
<reference evidence="3 4" key="1">
    <citation type="submission" date="2016-10" db="EMBL/GenBank/DDBJ databases">
        <title>Rhodobacter sp. LPB0142, isolated from sea water.</title>
        <authorList>
            <person name="Kim E."/>
            <person name="Yi H."/>
        </authorList>
    </citation>
    <scope>NUCLEOTIDE SEQUENCE [LARGE SCALE GENOMIC DNA]</scope>
    <source>
        <strain evidence="3 4">LPB0142</strain>
    </source>
</reference>
<evidence type="ECO:0000313" key="3">
    <source>
        <dbReference type="EMBL" id="AOZ70181.1"/>
    </source>
</evidence>
<dbReference type="CDD" id="cd03046">
    <property type="entry name" value="GST_N_GTT1_like"/>
    <property type="match status" value="1"/>
</dbReference>
<dbReference type="SUPFAM" id="SSF52833">
    <property type="entry name" value="Thioredoxin-like"/>
    <property type="match status" value="1"/>
</dbReference>
<dbReference type="PROSITE" id="PS50405">
    <property type="entry name" value="GST_CTER"/>
    <property type="match status" value="1"/>
</dbReference>
<dbReference type="PANTHER" id="PTHR44051">
    <property type="entry name" value="GLUTATHIONE S-TRANSFERASE-RELATED"/>
    <property type="match status" value="1"/>
</dbReference>
<keyword evidence="4" id="KW-1185">Reference proteome</keyword>
<dbReference type="RefSeq" id="WP_071166663.1">
    <property type="nucleotide sequence ID" value="NZ_CP017781.1"/>
</dbReference>
<dbReference type="EMBL" id="CP017781">
    <property type="protein sequence ID" value="AOZ70181.1"/>
    <property type="molecule type" value="Genomic_DNA"/>
</dbReference>
<feature type="domain" description="GST C-terminal" evidence="2">
    <location>
        <begin position="99"/>
        <end position="220"/>
    </location>
</feature>